<reference evidence="5 6" key="1">
    <citation type="submission" date="2016-03" db="EMBL/GenBank/DDBJ databases">
        <title>Complete genome sequence of a soil Actinobacterium, Nocardioides dokdonensis FR1436.</title>
        <authorList>
            <person name="Kwon S.-K."/>
            <person name="Kim K."/>
            <person name="Kim J.F."/>
        </authorList>
    </citation>
    <scope>NUCLEOTIDE SEQUENCE [LARGE SCALE GENOMIC DNA]</scope>
    <source>
        <strain evidence="5 6">FR1436</strain>
    </source>
</reference>
<dbReference type="SUPFAM" id="SSF46785">
    <property type="entry name" value="Winged helix' DNA-binding domain"/>
    <property type="match status" value="1"/>
</dbReference>
<dbReference type="InterPro" id="IPR029016">
    <property type="entry name" value="GAF-like_dom_sf"/>
</dbReference>
<evidence type="ECO:0000256" key="1">
    <source>
        <dbReference type="ARBA" id="ARBA00023015"/>
    </source>
</evidence>
<dbReference type="GO" id="GO:0045892">
    <property type="term" value="P:negative regulation of DNA-templated transcription"/>
    <property type="evidence" value="ECO:0007669"/>
    <property type="project" value="TreeGrafter"/>
</dbReference>
<dbReference type="RefSeq" id="WP_068106349.1">
    <property type="nucleotide sequence ID" value="NZ_CP015079.1"/>
</dbReference>
<dbReference type="InterPro" id="IPR036388">
    <property type="entry name" value="WH-like_DNA-bd_sf"/>
</dbReference>
<proteinExistence type="predicted"/>
<evidence type="ECO:0000313" key="5">
    <source>
        <dbReference type="EMBL" id="ANH37096.1"/>
    </source>
</evidence>
<evidence type="ECO:0000259" key="4">
    <source>
        <dbReference type="PROSITE" id="PS51078"/>
    </source>
</evidence>
<dbReference type="PROSITE" id="PS51078">
    <property type="entry name" value="ICLR_ED"/>
    <property type="match status" value="1"/>
</dbReference>
<protein>
    <submittedName>
        <fullName evidence="5">Acetate operon repressor</fullName>
    </submittedName>
</protein>
<dbReference type="Gene3D" id="1.10.10.10">
    <property type="entry name" value="Winged helix-like DNA-binding domain superfamily/Winged helix DNA-binding domain"/>
    <property type="match status" value="1"/>
</dbReference>
<dbReference type="InterPro" id="IPR036390">
    <property type="entry name" value="WH_DNA-bd_sf"/>
</dbReference>
<dbReference type="EMBL" id="CP015079">
    <property type="protein sequence ID" value="ANH37096.1"/>
    <property type="molecule type" value="Genomic_DNA"/>
</dbReference>
<sequence>MTVKTLGTLARGLRVLESVAALQPVGLTDLARRMGEDKSALQRTLATLHAEGWIRPLPGSPPRWEVSHKALVVASAALVASPLPVRARALVGTLRDATAETAYFTMLEGSTAVVVDVAEGSQVVRTALQVGRSLPLEGSAVGHALFAHLAPAEREQFPVDPATCLDEDAYTEIRGRGWSLSEGSVKQGTTSIAAAALDESGRPIGAVVVSGPDTRLTPARYAEIGALARDAAAELSSRRA</sequence>
<keyword evidence="6" id="KW-1185">Reference proteome</keyword>
<dbReference type="PANTHER" id="PTHR30136:SF24">
    <property type="entry name" value="HTH-TYPE TRANSCRIPTIONAL REPRESSOR ALLR"/>
    <property type="match status" value="1"/>
</dbReference>
<keyword evidence="2" id="KW-0238">DNA-binding</keyword>
<dbReference type="Pfam" id="PF01614">
    <property type="entry name" value="IclR_C"/>
    <property type="match status" value="1"/>
</dbReference>
<keyword evidence="3" id="KW-0804">Transcription</keyword>
<dbReference type="Proteomes" id="UP000077868">
    <property type="component" value="Chromosome"/>
</dbReference>
<dbReference type="Gene3D" id="3.30.450.40">
    <property type="match status" value="1"/>
</dbReference>
<organism evidence="5 6">
    <name type="scientific">Nocardioides dokdonensis FR1436</name>
    <dbReference type="NCBI Taxonomy" id="1300347"/>
    <lineage>
        <taxon>Bacteria</taxon>
        <taxon>Bacillati</taxon>
        <taxon>Actinomycetota</taxon>
        <taxon>Actinomycetes</taxon>
        <taxon>Propionibacteriales</taxon>
        <taxon>Nocardioidaceae</taxon>
        <taxon>Nocardioides</taxon>
    </lineage>
</organism>
<name>A0A1A9GGB5_9ACTN</name>
<keyword evidence="1" id="KW-0805">Transcription regulation</keyword>
<dbReference type="KEGG" id="ndk:I601_0644"/>
<dbReference type="GO" id="GO:0003700">
    <property type="term" value="F:DNA-binding transcription factor activity"/>
    <property type="evidence" value="ECO:0007669"/>
    <property type="project" value="TreeGrafter"/>
</dbReference>
<feature type="domain" description="IclR-ED" evidence="4">
    <location>
        <begin position="69"/>
        <end position="240"/>
    </location>
</feature>
<gene>
    <name evidence="5" type="primary">iclR_1</name>
    <name evidence="5" type="ORF">I601_0644</name>
</gene>
<dbReference type="InterPro" id="IPR005471">
    <property type="entry name" value="Tscrpt_reg_IclR_N"/>
</dbReference>
<dbReference type="Pfam" id="PF09339">
    <property type="entry name" value="HTH_IclR"/>
    <property type="match status" value="1"/>
</dbReference>
<evidence type="ECO:0000256" key="2">
    <source>
        <dbReference type="ARBA" id="ARBA00023125"/>
    </source>
</evidence>
<dbReference type="AlphaFoldDB" id="A0A1A9GGB5"/>
<dbReference type="InterPro" id="IPR050707">
    <property type="entry name" value="HTH_MetabolicPath_Reg"/>
</dbReference>
<dbReference type="PANTHER" id="PTHR30136">
    <property type="entry name" value="HELIX-TURN-HELIX TRANSCRIPTIONAL REGULATOR, ICLR FAMILY"/>
    <property type="match status" value="1"/>
</dbReference>
<evidence type="ECO:0000313" key="6">
    <source>
        <dbReference type="Proteomes" id="UP000077868"/>
    </source>
</evidence>
<dbReference type="GO" id="GO:0003677">
    <property type="term" value="F:DNA binding"/>
    <property type="evidence" value="ECO:0007669"/>
    <property type="project" value="UniProtKB-KW"/>
</dbReference>
<dbReference type="PATRIC" id="fig|1300347.3.peg.649"/>
<dbReference type="OrthoDB" id="9807558at2"/>
<dbReference type="STRING" id="1300347.I601_0644"/>
<accession>A0A1A9GGB5</accession>
<dbReference type="SUPFAM" id="SSF55781">
    <property type="entry name" value="GAF domain-like"/>
    <property type="match status" value="1"/>
</dbReference>
<dbReference type="SMART" id="SM00346">
    <property type="entry name" value="HTH_ICLR"/>
    <property type="match status" value="1"/>
</dbReference>
<dbReference type="InterPro" id="IPR014757">
    <property type="entry name" value="Tscrpt_reg_IclR_C"/>
</dbReference>
<evidence type="ECO:0000256" key="3">
    <source>
        <dbReference type="ARBA" id="ARBA00023163"/>
    </source>
</evidence>